<accession>E6V3U5</accession>
<gene>
    <name evidence="1" type="ordered locus">Varpa_2772</name>
</gene>
<dbReference type="InterPro" id="IPR047111">
    <property type="entry name" value="YbaP-like"/>
</dbReference>
<dbReference type="KEGG" id="vpe:Varpa_2772"/>
<dbReference type="AlphaFoldDB" id="E6V3U5"/>
<evidence type="ECO:0000313" key="1">
    <source>
        <dbReference type="EMBL" id="ADU36969.1"/>
    </source>
</evidence>
<name>E6V3U5_VARPE</name>
<protein>
    <submittedName>
        <fullName evidence="1">GumN family protein</fullName>
    </submittedName>
</protein>
<sequence>MYYEIANTSTRILGSIHLYPRDGAPPPSRIEAAYQWAKKLCIEHNGADFPPLMRLPVGQDLEQLIPPRTWQYLIDLMPPGADLTALRALKLWGAFLSLARNALDGVDGVEALLQQQASAATLMALETAIEVAALFDLMPLDSVVGALDYYGGDRETARRNFQRMHDAWISGDPATLWAVQKDGPLNRDPELYELVFAVRNRRWAERIATIAPSEQENTLVIVGAGHLVGTDNLLDLLRARGHSITPIRG</sequence>
<dbReference type="RefSeq" id="WP_013541197.1">
    <property type="nucleotide sequence ID" value="NC_014931.1"/>
</dbReference>
<dbReference type="CDD" id="cd14789">
    <property type="entry name" value="Tiki"/>
    <property type="match status" value="1"/>
</dbReference>
<dbReference type="PANTHER" id="PTHR40590:SF1">
    <property type="entry name" value="CYTOPLASMIC PROTEIN"/>
    <property type="match status" value="1"/>
</dbReference>
<dbReference type="InterPro" id="IPR002816">
    <property type="entry name" value="TraB/PrgY/GumN_fam"/>
</dbReference>
<dbReference type="eggNOG" id="COG3735">
    <property type="taxonomic scope" value="Bacteria"/>
</dbReference>
<reference evidence="1 2" key="2">
    <citation type="journal article" date="2013" name="Genome Announc.">
        <title>Genome of the Root-Associated Plant Growth-Promoting Bacterium Variovorax paradoxus Strain EPS.</title>
        <authorList>
            <person name="Han J.I."/>
            <person name="Spain J.C."/>
            <person name="Leadbetter J.R."/>
            <person name="Ovchinnikova G."/>
            <person name="Goodwin L.A."/>
            <person name="Han C.S."/>
            <person name="Woyke T."/>
            <person name="Davenport K.W."/>
            <person name="Orwin P.M."/>
        </authorList>
    </citation>
    <scope>NUCLEOTIDE SEQUENCE [LARGE SCALE GENOMIC DNA]</scope>
    <source>
        <strain evidence="1 2">EPS</strain>
    </source>
</reference>
<evidence type="ECO:0000313" key="2">
    <source>
        <dbReference type="Proteomes" id="UP000008917"/>
    </source>
</evidence>
<dbReference type="STRING" id="595537.Varpa_2772"/>
<dbReference type="PANTHER" id="PTHR40590">
    <property type="entry name" value="CYTOPLASMIC PROTEIN-RELATED"/>
    <property type="match status" value="1"/>
</dbReference>
<proteinExistence type="predicted"/>
<dbReference type="Pfam" id="PF01963">
    <property type="entry name" value="TraB_PrgY_gumN"/>
    <property type="match status" value="1"/>
</dbReference>
<reference evidence="2" key="1">
    <citation type="submission" date="2010-12" db="EMBL/GenBank/DDBJ databases">
        <title>Complete sequence of Variovorax paradoxus EPS.</title>
        <authorList>
            <consortium name="US DOE Joint Genome Institute"/>
            <person name="Lucas S."/>
            <person name="Copeland A."/>
            <person name="Lapidus A."/>
            <person name="Cheng J.-F."/>
            <person name="Goodwin L."/>
            <person name="Pitluck S."/>
            <person name="Teshima H."/>
            <person name="Detter J.C."/>
            <person name="Han C."/>
            <person name="Tapia R."/>
            <person name="Land M."/>
            <person name="Hauser L."/>
            <person name="Kyrpides N."/>
            <person name="Ivanova N."/>
            <person name="Ovchinnikova G."/>
            <person name="Orwin P."/>
            <person name="Han J.-I.G."/>
            <person name="Woyke T."/>
        </authorList>
    </citation>
    <scope>NUCLEOTIDE SEQUENCE [LARGE SCALE GENOMIC DNA]</scope>
    <source>
        <strain evidence="2">EPS</strain>
    </source>
</reference>
<organism evidence="1 2">
    <name type="scientific">Variovorax paradoxus (strain EPS)</name>
    <dbReference type="NCBI Taxonomy" id="595537"/>
    <lineage>
        <taxon>Bacteria</taxon>
        <taxon>Pseudomonadati</taxon>
        <taxon>Pseudomonadota</taxon>
        <taxon>Betaproteobacteria</taxon>
        <taxon>Burkholderiales</taxon>
        <taxon>Comamonadaceae</taxon>
        <taxon>Variovorax</taxon>
    </lineage>
</organism>
<dbReference type="OrthoDB" id="9025834at2"/>
<dbReference type="HOGENOM" id="CLU_057525_3_0_4"/>
<dbReference type="Proteomes" id="UP000008917">
    <property type="component" value="Chromosome"/>
</dbReference>
<dbReference type="EMBL" id="CP002417">
    <property type="protein sequence ID" value="ADU36969.1"/>
    <property type="molecule type" value="Genomic_DNA"/>
</dbReference>